<keyword evidence="2" id="KW-1185">Reference proteome</keyword>
<dbReference type="KEGG" id="smo:SELMODRAFT_406120"/>
<gene>
    <name evidence="1" type="ORF">SELMODRAFT_406120</name>
</gene>
<organism evidence="2">
    <name type="scientific">Selaginella moellendorffii</name>
    <name type="common">Spikemoss</name>
    <dbReference type="NCBI Taxonomy" id="88036"/>
    <lineage>
        <taxon>Eukaryota</taxon>
        <taxon>Viridiplantae</taxon>
        <taxon>Streptophyta</taxon>
        <taxon>Embryophyta</taxon>
        <taxon>Tracheophyta</taxon>
        <taxon>Lycopodiopsida</taxon>
        <taxon>Selaginellales</taxon>
        <taxon>Selaginellaceae</taxon>
        <taxon>Selaginella</taxon>
    </lineage>
</organism>
<dbReference type="Proteomes" id="UP000001514">
    <property type="component" value="Unassembled WGS sequence"/>
</dbReference>
<dbReference type="EMBL" id="GL377570">
    <property type="protein sequence ID" value="EFJ33868.1"/>
    <property type="molecule type" value="Genomic_DNA"/>
</dbReference>
<reference evidence="1 2" key="1">
    <citation type="journal article" date="2011" name="Science">
        <title>The Selaginella genome identifies genetic changes associated with the evolution of vascular plants.</title>
        <authorList>
            <person name="Banks J.A."/>
            <person name="Nishiyama T."/>
            <person name="Hasebe M."/>
            <person name="Bowman J.L."/>
            <person name="Gribskov M."/>
            <person name="dePamphilis C."/>
            <person name="Albert V.A."/>
            <person name="Aono N."/>
            <person name="Aoyama T."/>
            <person name="Ambrose B.A."/>
            <person name="Ashton N.W."/>
            <person name="Axtell M.J."/>
            <person name="Barker E."/>
            <person name="Barker M.S."/>
            <person name="Bennetzen J.L."/>
            <person name="Bonawitz N.D."/>
            <person name="Chapple C."/>
            <person name="Cheng C."/>
            <person name="Correa L.G."/>
            <person name="Dacre M."/>
            <person name="DeBarry J."/>
            <person name="Dreyer I."/>
            <person name="Elias M."/>
            <person name="Engstrom E.M."/>
            <person name="Estelle M."/>
            <person name="Feng L."/>
            <person name="Finet C."/>
            <person name="Floyd S.K."/>
            <person name="Frommer W.B."/>
            <person name="Fujita T."/>
            <person name="Gramzow L."/>
            <person name="Gutensohn M."/>
            <person name="Harholt J."/>
            <person name="Hattori M."/>
            <person name="Heyl A."/>
            <person name="Hirai T."/>
            <person name="Hiwatashi Y."/>
            <person name="Ishikawa M."/>
            <person name="Iwata M."/>
            <person name="Karol K.G."/>
            <person name="Koehler B."/>
            <person name="Kolukisaoglu U."/>
            <person name="Kubo M."/>
            <person name="Kurata T."/>
            <person name="Lalonde S."/>
            <person name="Li K."/>
            <person name="Li Y."/>
            <person name="Litt A."/>
            <person name="Lyons E."/>
            <person name="Manning G."/>
            <person name="Maruyama T."/>
            <person name="Michael T.P."/>
            <person name="Mikami K."/>
            <person name="Miyazaki S."/>
            <person name="Morinaga S."/>
            <person name="Murata T."/>
            <person name="Mueller-Roeber B."/>
            <person name="Nelson D.R."/>
            <person name="Obara M."/>
            <person name="Oguri Y."/>
            <person name="Olmstead R.G."/>
            <person name="Onodera N."/>
            <person name="Petersen B.L."/>
            <person name="Pils B."/>
            <person name="Prigge M."/>
            <person name="Rensing S.A."/>
            <person name="Riano-Pachon D.M."/>
            <person name="Roberts A.W."/>
            <person name="Sato Y."/>
            <person name="Scheller H.V."/>
            <person name="Schulz B."/>
            <person name="Schulz C."/>
            <person name="Shakirov E.V."/>
            <person name="Shibagaki N."/>
            <person name="Shinohara N."/>
            <person name="Shippen D.E."/>
            <person name="Soerensen I."/>
            <person name="Sotooka R."/>
            <person name="Sugimoto N."/>
            <person name="Sugita M."/>
            <person name="Sumikawa N."/>
            <person name="Tanurdzic M."/>
            <person name="Theissen G."/>
            <person name="Ulvskov P."/>
            <person name="Wakazuki S."/>
            <person name="Weng J.K."/>
            <person name="Willats W.W."/>
            <person name="Wipf D."/>
            <person name="Wolf P.G."/>
            <person name="Yang L."/>
            <person name="Zimmer A.D."/>
            <person name="Zhu Q."/>
            <person name="Mitros T."/>
            <person name="Hellsten U."/>
            <person name="Loque D."/>
            <person name="Otillar R."/>
            <person name="Salamov A."/>
            <person name="Schmutz J."/>
            <person name="Shapiro H."/>
            <person name="Lindquist E."/>
            <person name="Lucas S."/>
            <person name="Rokhsar D."/>
            <person name="Grigoriev I.V."/>
        </authorList>
    </citation>
    <scope>NUCLEOTIDE SEQUENCE [LARGE SCALE GENOMIC DNA]</scope>
</reference>
<evidence type="ECO:0000313" key="1">
    <source>
        <dbReference type="EMBL" id="EFJ33868.1"/>
    </source>
</evidence>
<protein>
    <submittedName>
        <fullName evidence="1">Uncharacterized protein</fullName>
    </submittedName>
</protein>
<sequence>MWEALQRKRIPKVTPVRQLLERVFPSLPSSDKERVADLLVSKGICKAADFRDQRVYTGRLVDWGVPQWIAKGLVGKGVVDPSMPKEVREAGLDCAALDLNIEDAKFEDGLFSTSLGVSTELQLKLQAAMANWDSWWHLALGGFEDPEEEALVTNLFKQEEVAVMYGFRALLNIIIREAPVENHMISSNCFTGSFYFVQGSSPVDVSDDTLDWSKVVWMLQVSSEEIHYGWAVGRMILGVREMFSSQPRRQLAFGVVAGHNFVHVYAFHKPRGKPLVRASFAWFILIG</sequence>
<name>D8R1C2_SELML</name>
<dbReference type="InParanoid" id="D8R1C2"/>
<evidence type="ECO:0000313" key="2">
    <source>
        <dbReference type="Proteomes" id="UP000001514"/>
    </source>
</evidence>
<proteinExistence type="predicted"/>
<dbReference type="HOGENOM" id="CLU_881089_0_0_1"/>
<dbReference type="Gramene" id="EFJ33868">
    <property type="protein sequence ID" value="EFJ33868"/>
    <property type="gene ID" value="SELMODRAFT_406120"/>
</dbReference>
<accession>D8R1C2</accession>
<dbReference type="AlphaFoldDB" id="D8R1C2"/>